<dbReference type="EMBL" id="KL584706">
    <property type="protein sequence ID" value="KEQ74701.1"/>
    <property type="molecule type" value="Genomic_DNA"/>
</dbReference>
<feature type="transmembrane region" description="Helical" evidence="8">
    <location>
        <begin position="439"/>
        <end position="462"/>
    </location>
</feature>
<comment type="similarity">
    <text evidence="7">Belongs to the major facilitator superfamily. DHA1 family. Polyamines/proton antiporter (TC 2.A.1.2.16) subfamily.</text>
</comment>
<feature type="transmembrane region" description="Helical" evidence="8">
    <location>
        <begin position="406"/>
        <end position="427"/>
    </location>
</feature>
<evidence type="ECO:0000256" key="2">
    <source>
        <dbReference type="ARBA" id="ARBA00022448"/>
    </source>
</evidence>
<evidence type="ECO:0000256" key="8">
    <source>
        <dbReference type="SAM" id="Phobius"/>
    </source>
</evidence>
<dbReference type="OrthoDB" id="446368at2759"/>
<keyword evidence="2" id="KW-0813">Transport</keyword>
<feature type="transmembrane region" description="Helical" evidence="8">
    <location>
        <begin position="194"/>
        <end position="217"/>
    </location>
</feature>
<proteinExistence type="inferred from homology"/>
<comment type="subcellular location">
    <subcellularLocation>
        <location evidence="1">Cell membrane</location>
        <topology evidence="1">Multi-pass membrane protein</topology>
    </subcellularLocation>
</comment>
<dbReference type="GeneID" id="25416567"/>
<keyword evidence="4 8" id="KW-0812">Transmembrane</keyword>
<dbReference type="CDD" id="cd17323">
    <property type="entry name" value="MFS_Tpo1_MDR_like"/>
    <property type="match status" value="1"/>
</dbReference>
<dbReference type="GO" id="GO:0005886">
    <property type="term" value="C:plasma membrane"/>
    <property type="evidence" value="ECO:0007669"/>
    <property type="project" value="UniProtKB-SubCell"/>
</dbReference>
<feature type="domain" description="Major facilitator superfamily (MFS) profile" evidence="9">
    <location>
        <begin position="71"/>
        <end position="503"/>
    </location>
</feature>
<dbReference type="HOGENOM" id="CLU_008455_11_6_1"/>
<dbReference type="STRING" id="1043004.A0A074XJI1"/>
<sequence length="591" mass="64042">MDSPDSKKLQSSIPNSFSLFRLVRDQARINPDVLAHHYEGSGTTDDPYLVIWIPEDTGNPLNWSTSFKWIVTMTVAMTCFATAFASSAFSGTTRELVYGLHASTELVTAGVSLFVLGFALGPLIWAPLSETIGRQYVFFSTFALFTAFLAGCAGVNNIGSLLVLRFFAGSFGSSPFTNAGGVISDIFSAQERGLAITIFSLAPCLGPAVGPLVGGFLGETEGWRWVQGLLAIFAGVLWILASFIVPETYAPVLLRRRAEELSKRTGMIYSSKFDAERGAISAKQMVSTVLVRPWILLFTEPIVLLLSIYIAIIYGTLYLLFSAFPIVFQIHRGWSEGVGGLAFLGVAFGMFSAIGFSLYSHKWYLAAAARHGGFAPPEARLIIGMFGSVALPIGMFWFAWTNGPSIHWISPIMAGAPFGFGLTLVFLSVTSYLIDAYVIYAASVLAANTVLRSLFGAAFPLFTHQMYDRLGIHWASSIPAFLALLCVPLPFIFYKFGARIRARCTYAAAAEKAVLMLQAKAAATTTTTARGSSMGSEDEFDVEKAEAKGVKDPMELTRARTIDTVREVASVYEAGPYDIDRVNTKNSVSGI</sequence>
<dbReference type="GO" id="GO:0022857">
    <property type="term" value="F:transmembrane transporter activity"/>
    <property type="evidence" value="ECO:0007669"/>
    <property type="project" value="InterPro"/>
</dbReference>
<feature type="transmembrane region" description="Helical" evidence="8">
    <location>
        <begin position="340"/>
        <end position="360"/>
    </location>
</feature>
<evidence type="ECO:0000256" key="1">
    <source>
        <dbReference type="ARBA" id="ARBA00004651"/>
    </source>
</evidence>
<name>A0A074XJI1_9PEZI</name>
<dbReference type="Pfam" id="PF07690">
    <property type="entry name" value="MFS_1"/>
    <property type="match status" value="1"/>
</dbReference>
<dbReference type="PANTHER" id="PTHR23502:SF186">
    <property type="entry name" value="MAJOR FACILITATOR SUPERFAMILY (MFS) PROFILE DOMAIN-CONTAINING PROTEIN"/>
    <property type="match status" value="1"/>
</dbReference>
<evidence type="ECO:0000256" key="5">
    <source>
        <dbReference type="ARBA" id="ARBA00022989"/>
    </source>
</evidence>
<dbReference type="InterPro" id="IPR011701">
    <property type="entry name" value="MFS"/>
</dbReference>
<reference evidence="10 11" key="1">
    <citation type="journal article" date="2014" name="BMC Genomics">
        <title>Genome sequencing of four Aureobasidium pullulans varieties: biotechnological potential, stress tolerance, and description of new species.</title>
        <authorList>
            <person name="Gostin Ar C."/>
            <person name="Ohm R.A."/>
            <person name="Kogej T."/>
            <person name="Sonjak S."/>
            <person name="Turk M."/>
            <person name="Zajc J."/>
            <person name="Zalar P."/>
            <person name="Grube M."/>
            <person name="Sun H."/>
            <person name="Han J."/>
            <person name="Sharma A."/>
            <person name="Chiniquy J."/>
            <person name="Ngan C.Y."/>
            <person name="Lipzen A."/>
            <person name="Barry K."/>
            <person name="Grigoriev I.V."/>
            <person name="Gunde-Cimerman N."/>
        </authorList>
    </citation>
    <scope>NUCLEOTIDE SEQUENCE [LARGE SCALE GENOMIC DNA]</scope>
    <source>
        <strain evidence="10 11">CBS 147.97</strain>
    </source>
</reference>
<dbReference type="Proteomes" id="UP000027730">
    <property type="component" value="Unassembled WGS sequence"/>
</dbReference>
<feature type="transmembrane region" description="Helical" evidence="8">
    <location>
        <begin position="106"/>
        <end position="125"/>
    </location>
</feature>
<dbReference type="SUPFAM" id="SSF103473">
    <property type="entry name" value="MFS general substrate transporter"/>
    <property type="match status" value="1"/>
</dbReference>
<accession>A0A074XJI1</accession>
<feature type="transmembrane region" description="Helical" evidence="8">
    <location>
        <begin position="229"/>
        <end position="254"/>
    </location>
</feature>
<feature type="transmembrane region" description="Helical" evidence="8">
    <location>
        <begin position="474"/>
        <end position="494"/>
    </location>
</feature>
<feature type="transmembrane region" description="Helical" evidence="8">
    <location>
        <begin position="302"/>
        <end position="328"/>
    </location>
</feature>
<dbReference type="AlphaFoldDB" id="A0A074XJI1"/>
<keyword evidence="6 8" id="KW-0472">Membrane</keyword>
<protein>
    <submittedName>
        <fullName evidence="10">MFS transporter</fullName>
    </submittedName>
</protein>
<dbReference type="InterPro" id="IPR036259">
    <property type="entry name" value="MFS_trans_sf"/>
</dbReference>
<dbReference type="InterPro" id="IPR020846">
    <property type="entry name" value="MFS_dom"/>
</dbReference>
<dbReference type="PROSITE" id="PS50850">
    <property type="entry name" value="MFS"/>
    <property type="match status" value="1"/>
</dbReference>
<gene>
    <name evidence="10" type="ORF">M436DRAFT_80172</name>
</gene>
<keyword evidence="3" id="KW-1003">Cell membrane</keyword>
<feature type="transmembrane region" description="Helical" evidence="8">
    <location>
        <begin position="137"/>
        <end position="156"/>
    </location>
</feature>
<organism evidence="10 11">
    <name type="scientific">Aureobasidium namibiae CBS 147.97</name>
    <dbReference type="NCBI Taxonomy" id="1043004"/>
    <lineage>
        <taxon>Eukaryota</taxon>
        <taxon>Fungi</taxon>
        <taxon>Dikarya</taxon>
        <taxon>Ascomycota</taxon>
        <taxon>Pezizomycotina</taxon>
        <taxon>Dothideomycetes</taxon>
        <taxon>Dothideomycetidae</taxon>
        <taxon>Dothideales</taxon>
        <taxon>Saccotheciaceae</taxon>
        <taxon>Aureobasidium</taxon>
    </lineage>
</organism>
<keyword evidence="11" id="KW-1185">Reference proteome</keyword>
<evidence type="ECO:0000256" key="4">
    <source>
        <dbReference type="ARBA" id="ARBA00022692"/>
    </source>
</evidence>
<feature type="transmembrane region" description="Helical" evidence="8">
    <location>
        <begin position="69"/>
        <end position="86"/>
    </location>
</feature>
<evidence type="ECO:0000256" key="6">
    <source>
        <dbReference type="ARBA" id="ARBA00023136"/>
    </source>
</evidence>
<keyword evidence="5 8" id="KW-1133">Transmembrane helix</keyword>
<evidence type="ECO:0000259" key="9">
    <source>
        <dbReference type="PROSITE" id="PS50850"/>
    </source>
</evidence>
<evidence type="ECO:0000313" key="10">
    <source>
        <dbReference type="EMBL" id="KEQ74701.1"/>
    </source>
</evidence>
<dbReference type="PANTHER" id="PTHR23502">
    <property type="entry name" value="MAJOR FACILITATOR SUPERFAMILY"/>
    <property type="match status" value="1"/>
</dbReference>
<dbReference type="FunFam" id="1.20.1250.20:FF:000266">
    <property type="entry name" value="MFS multidrug transporter, putative"/>
    <property type="match status" value="1"/>
</dbReference>
<evidence type="ECO:0000313" key="11">
    <source>
        <dbReference type="Proteomes" id="UP000027730"/>
    </source>
</evidence>
<evidence type="ECO:0000256" key="7">
    <source>
        <dbReference type="ARBA" id="ARBA00038459"/>
    </source>
</evidence>
<dbReference type="RefSeq" id="XP_013429288.1">
    <property type="nucleotide sequence ID" value="XM_013573834.1"/>
</dbReference>
<dbReference type="Gene3D" id="1.20.1250.20">
    <property type="entry name" value="MFS general substrate transporter like domains"/>
    <property type="match status" value="1"/>
</dbReference>
<evidence type="ECO:0000256" key="3">
    <source>
        <dbReference type="ARBA" id="ARBA00022475"/>
    </source>
</evidence>
<feature type="transmembrane region" description="Helical" evidence="8">
    <location>
        <begin position="381"/>
        <end position="400"/>
    </location>
</feature>